<name>A0AAV9UEA3_9PEZI</name>
<evidence type="ECO:0000313" key="2">
    <source>
        <dbReference type="Proteomes" id="UP001375240"/>
    </source>
</evidence>
<dbReference type="Proteomes" id="UP001375240">
    <property type="component" value="Unassembled WGS sequence"/>
</dbReference>
<protein>
    <submittedName>
        <fullName evidence="1">Uncharacterized protein</fullName>
    </submittedName>
</protein>
<evidence type="ECO:0000313" key="1">
    <source>
        <dbReference type="EMBL" id="KAK6340599.1"/>
    </source>
</evidence>
<comment type="caution">
    <text evidence="1">The sequence shown here is derived from an EMBL/GenBank/DDBJ whole genome shotgun (WGS) entry which is preliminary data.</text>
</comment>
<reference evidence="1 2" key="1">
    <citation type="submission" date="2019-10" db="EMBL/GenBank/DDBJ databases">
        <authorList>
            <person name="Palmer J.M."/>
        </authorList>
    </citation>
    <scope>NUCLEOTIDE SEQUENCE [LARGE SCALE GENOMIC DNA]</scope>
    <source>
        <strain evidence="1 2">TWF696</strain>
    </source>
</reference>
<accession>A0AAV9UEA3</accession>
<dbReference type="EMBL" id="JAVHNQ010000008">
    <property type="protein sequence ID" value="KAK6340599.1"/>
    <property type="molecule type" value="Genomic_DNA"/>
</dbReference>
<organism evidence="1 2">
    <name type="scientific">Orbilia brochopaga</name>
    <dbReference type="NCBI Taxonomy" id="3140254"/>
    <lineage>
        <taxon>Eukaryota</taxon>
        <taxon>Fungi</taxon>
        <taxon>Dikarya</taxon>
        <taxon>Ascomycota</taxon>
        <taxon>Pezizomycotina</taxon>
        <taxon>Orbiliomycetes</taxon>
        <taxon>Orbiliales</taxon>
        <taxon>Orbiliaceae</taxon>
        <taxon>Orbilia</taxon>
    </lineage>
</organism>
<sequence>MAFHSLRIHCKHILENRNQTHLARQLYTTANRWRNVSPDAYSLSLLNLQMLRRTYTSTKSPAPSAVGPTIIRELKKADINVTPFGKQAIIASFESMSSSNLKKSHLPWILHAEYSRSGKARGSADSNLYCLHNSSISPWRLDTAFDECIDYKVHKMWEALYSKSELFRNMIAYEEEDVREMQSIDMDQREVRGRYLWQLLSNMLCEGIIELSDVDNLPEPFKFSNLPGPPYPPADGEDND</sequence>
<dbReference type="AlphaFoldDB" id="A0AAV9UEA3"/>
<keyword evidence="2" id="KW-1185">Reference proteome</keyword>
<proteinExistence type="predicted"/>
<gene>
    <name evidence="1" type="ORF">TWF696_008925</name>
</gene>